<name>A0A5J5AQ14_9ASTE</name>
<proteinExistence type="predicted"/>
<protein>
    <submittedName>
        <fullName evidence="1">Uncharacterized protein</fullName>
    </submittedName>
</protein>
<evidence type="ECO:0000313" key="2">
    <source>
        <dbReference type="Proteomes" id="UP000325577"/>
    </source>
</evidence>
<accession>A0A5J5AQ14</accession>
<sequence>MIVELALESGGDLEIETCAKDSCASPHMIPFVGFSPIEAPATRTRISLGLASQKFPAPPSDDNMYWYDFPMCKYDVSILDSIIRREFHDFSNTGIDISWFERHFDACVVKQSSTAFFNRM</sequence>
<dbReference type="AlphaFoldDB" id="A0A5J5AQ14"/>
<dbReference type="Proteomes" id="UP000325577">
    <property type="component" value="Linkage Group LG19"/>
</dbReference>
<dbReference type="EMBL" id="CM018042">
    <property type="protein sequence ID" value="KAA8532404.1"/>
    <property type="molecule type" value="Genomic_DNA"/>
</dbReference>
<organism evidence="1 2">
    <name type="scientific">Nyssa sinensis</name>
    <dbReference type="NCBI Taxonomy" id="561372"/>
    <lineage>
        <taxon>Eukaryota</taxon>
        <taxon>Viridiplantae</taxon>
        <taxon>Streptophyta</taxon>
        <taxon>Embryophyta</taxon>
        <taxon>Tracheophyta</taxon>
        <taxon>Spermatophyta</taxon>
        <taxon>Magnoliopsida</taxon>
        <taxon>eudicotyledons</taxon>
        <taxon>Gunneridae</taxon>
        <taxon>Pentapetalae</taxon>
        <taxon>asterids</taxon>
        <taxon>Cornales</taxon>
        <taxon>Nyssaceae</taxon>
        <taxon>Nyssa</taxon>
    </lineage>
</organism>
<keyword evidence="2" id="KW-1185">Reference proteome</keyword>
<reference evidence="1 2" key="1">
    <citation type="submission" date="2019-09" db="EMBL/GenBank/DDBJ databases">
        <title>A chromosome-level genome assembly of the Chinese tupelo Nyssa sinensis.</title>
        <authorList>
            <person name="Yang X."/>
            <person name="Kang M."/>
            <person name="Yang Y."/>
            <person name="Xiong H."/>
            <person name="Wang M."/>
            <person name="Zhang Z."/>
            <person name="Wang Z."/>
            <person name="Wu H."/>
            <person name="Ma T."/>
            <person name="Liu J."/>
            <person name="Xi Z."/>
        </authorList>
    </citation>
    <scope>NUCLEOTIDE SEQUENCE [LARGE SCALE GENOMIC DNA]</scope>
    <source>
        <strain evidence="1">J267</strain>
        <tissue evidence="1">Leaf</tissue>
    </source>
</reference>
<gene>
    <name evidence="1" type="ORF">F0562_032427</name>
</gene>
<evidence type="ECO:0000313" key="1">
    <source>
        <dbReference type="EMBL" id="KAA8532404.1"/>
    </source>
</evidence>